<sequence length="333" mass="37960">MAKHAIPIISYDDLVTGSIKPSEVLDTLAENGFFYLSDIERAIPPSLFKSLHETSERYFGLPLEAKMEHYIGDSDNHRGYVPVTEQGSYSDESVRVYEAFDIGYDSDPLPASRSRGFELVGRNRYPTQVPGMAGTLREYYDANFGIARLILQQIAIAAELEAEHFDRWLTRPASQLRLIHYLRNDILVNREDTSMGGHTDYELLTIIHQSSPGLVAYDRASKSWHNMPVFKNTVLVLVGDMLQFLTGGRLQSLLHRVSTTGEERYSFPFFMNLDFETELGVLPFFGHSDEKIVVGHHLLGQLYRDFPYIKQRVDSGRWPVDFEIPASNVFEQV</sequence>
<protein>
    <recommendedName>
        <fullName evidence="4">Fe2OG dioxygenase domain-containing protein</fullName>
    </recommendedName>
</protein>
<comment type="caution">
    <text evidence="5">The sequence shown here is derived from an EMBL/GenBank/DDBJ whole genome shotgun (WGS) entry which is preliminary data.</text>
</comment>
<dbReference type="InterPro" id="IPR044861">
    <property type="entry name" value="IPNS-like_FE2OG_OXY"/>
</dbReference>
<evidence type="ECO:0000313" key="6">
    <source>
        <dbReference type="Proteomes" id="UP000054537"/>
    </source>
</evidence>
<dbReference type="AlphaFoldDB" id="A0A0A6UGQ9"/>
<dbReference type="InterPro" id="IPR027443">
    <property type="entry name" value="IPNS-like_sf"/>
</dbReference>
<dbReference type="Gene3D" id="2.60.120.330">
    <property type="entry name" value="B-lactam Antibiotic, Isopenicillin N Synthase, Chain"/>
    <property type="match status" value="1"/>
</dbReference>
<evidence type="ECO:0000256" key="2">
    <source>
        <dbReference type="ARBA" id="ARBA00023194"/>
    </source>
</evidence>
<name>A0A0A6UGQ9_ACTUT</name>
<dbReference type="InterPro" id="IPR005123">
    <property type="entry name" value="Oxoglu/Fe-dep_dioxygenase_dom"/>
</dbReference>
<dbReference type="PANTHER" id="PTHR47990">
    <property type="entry name" value="2-OXOGLUTARATE (2OG) AND FE(II)-DEPENDENT OXYGENASE SUPERFAMILY PROTEIN-RELATED"/>
    <property type="match status" value="1"/>
</dbReference>
<dbReference type="Pfam" id="PF14226">
    <property type="entry name" value="DIOX_N"/>
    <property type="match status" value="1"/>
</dbReference>
<feature type="domain" description="Fe2OG dioxygenase" evidence="4">
    <location>
        <begin position="172"/>
        <end position="273"/>
    </location>
</feature>
<dbReference type="OrthoDB" id="21825at2"/>
<dbReference type="GO" id="GO:0017000">
    <property type="term" value="P:antibiotic biosynthetic process"/>
    <property type="evidence" value="ECO:0007669"/>
    <property type="project" value="UniProtKB-KW"/>
</dbReference>
<accession>A0A0A6UGQ9</accession>
<reference evidence="5 6" key="1">
    <citation type="submission" date="2014-10" db="EMBL/GenBank/DDBJ databases">
        <title>Draft genome sequence of Actinoplanes utahensis NRRL 12052.</title>
        <authorList>
            <person name="Velasco-Bucheli B."/>
            <person name="del Cerro C."/>
            <person name="Hormigo D."/>
            <person name="Garcia J.L."/>
            <person name="Acebal C."/>
            <person name="Arroyo M."/>
            <person name="de la Mata I."/>
        </authorList>
    </citation>
    <scope>NUCLEOTIDE SEQUENCE [LARGE SCALE GENOMIC DNA]</scope>
    <source>
        <strain evidence="5 6">NRRL 12052</strain>
    </source>
</reference>
<dbReference type="GO" id="GO:0046872">
    <property type="term" value="F:metal ion binding"/>
    <property type="evidence" value="ECO:0007669"/>
    <property type="project" value="UniProtKB-KW"/>
</dbReference>
<gene>
    <name evidence="5" type="ORF">MB27_24375</name>
</gene>
<keyword evidence="2" id="KW-0045">Antibiotic biosynthesis</keyword>
<keyword evidence="6" id="KW-1185">Reference proteome</keyword>
<evidence type="ECO:0000313" key="5">
    <source>
        <dbReference type="EMBL" id="KHD75225.1"/>
    </source>
</evidence>
<dbReference type="STRING" id="1869.MB27_24375"/>
<proteinExistence type="inferred from homology"/>
<keyword evidence="3" id="KW-0560">Oxidoreductase</keyword>
<keyword evidence="3" id="KW-0479">Metal-binding</keyword>
<evidence type="ECO:0000259" key="4">
    <source>
        <dbReference type="PROSITE" id="PS51471"/>
    </source>
</evidence>
<dbReference type="EMBL" id="JRTT01000030">
    <property type="protein sequence ID" value="KHD75225.1"/>
    <property type="molecule type" value="Genomic_DNA"/>
</dbReference>
<dbReference type="eggNOG" id="COG3491">
    <property type="taxonomic scope" value="Bacteria"/>
</dbReference>
<dbReference type="GO" id="GO:0016491">
    <property type="term" value="F:oxidoreductase activity"/>
    <property type="evidence" value="ECO:0007669"/>
    <property type="project" value="UniProtKB-KW"/>
</dbReference>
<keyword evidence="3" id="KW-0408">Iron</keyword>
<dbReference type="Proteomes" id="UP000054537">
    <property type="component" value="Unassembled WGS sequence"/>
</dbReference>
<dbReference type="PROSITE" id="PS51471">
    <property type="entry name" value="FE2OG_OXY"/>
    <property type="match status" value="1"/>
</dbReference>
<dbReference type="RefSeq" id="WP_043527999.1">
    <property type="nucleotide sequence ID" value="NZ_BOMZ01000021.1"/>
</dbReference>
<dbReference type="InterPro" id="IPR026992">
    <property type="entry name" value="DIOX_N"/>
</dbReference>
<dbReference type="SUPFAM" id="SSF51197">
    <property type="entry name" value="Clavaminate synthase-like"/>
    <property type="match status" value="1"/>
</dbReference>
<organism evidence="5 6">
    <name type="scientific">Actinoplanes utahensis</name>
    <dbReference type="NCBI Taxonomy" id="1869"/>
    <lineage>
        <taxon>Bacteria</taxon>
        <taxon>Bacillati</taxon>
        <taxon>Actinomycetota</taxon>
        <taxon>Actinomycetes</taxon>
        <taxon>Micromonosporales</taxon>
        <taxon>Micromonosporaceae</taxon>
        <taxon>Actinoplanes</taxon>
    </lineage>
</organism>
<evidence type="ECO:0000256" key="1">
    <source>
        <dbReference type="ARBA" id="ARBA00004792"/>
    </source>
</evidence>
<dbReference type="InterPro" id="IPR050231">
    <property type="entry name" value="Iron_ascorbate_oxido_reductase"/>
</dbReference>
<comment type="similarity">
    <text evidence="3">Belongs to the iron/ascorbate-dependent oxidoreductase family.</text>
</comment>
<comment type="pathway">
    <text evidence="1">Antibiotic biosynthesis.</text>
</comment>
<evidence type="ECO:0000256" key="3">
    <source>
        <dbReference type="RuleBase" id="RU003682"/>
    </source>
</evidence>
<dbReference type="Pfam" id="PF03171">
    <property type="entry name" value="2OG-FeII_Oxy"/>
    <property type="match status" value="1"/>
</dbReference>